<dbReference type="SMART" id="SM00287">
    <property type="entry name" value="SH3b"/>
    <property type="match status" value="1"/>
</dbReference>
<dbReference type="Proteomes" id="UP000077552">
    <property type="component" value="Unassembled WGS sequence"/>
</dbReference>
<evidence type="ECO:0000313" key="3">
    <source>
        <dbReference type="Proteomes" id="UP000077552"/>
    </source>
</evidence>
<dbReference type="OrthoDB" id="9810477at2"/>
<dbReference type="PANTHER" id="PTHR21666:SF268">
    <property type="entry name" value="PEPTIDASE M23 DOMAIN-CONTAINING PROTEIN"/>
    <property type="match status" value="1"/>
</dbReference>
<dbReference type="InterPro" id="IPR016047">
    <property type="entry name" value="M23ase_b-sheet_dom"/>
</dbReference>
<dbReference type="PANTHER" id="PTHR21666">
    <property type="entry name" value="PEPTIDASE-RELATED"/>
    <property type="match status" value="1"/>
</dbReference>
<name>A0A1A9LD72_9FLAO</name>
<dbReference type="GO" id="GO:0004222">
    <property type="term" value="F:metalloendopeptidase activity"/>
    <property type="evidence" value="ECO:0007669"/>
    <property type="project" value="TreeGrafter"/>
</dbReference>
<organism evidence="2 3">
    <name type="scientific">Aequorivita soesokkakensis</name>
    <dbReference type="NCBI Taxonomy" id="1385699"/>
    <lineage>
        <taxon>Bacteria</taxon>
        <taxon>Pseudomonadati</taxon>
        <taxon>Bacteroidota</taxon>
        <taxon>Flavobacteriia</taxon>
        <taxon>Flavobacteriales</taxon>
        <taxon>Flavobacteriaceae</taxon>
        <taxon>Aequorivita</taxon>
    </lineage>
</organism>
<dbReference type="SUPFAM" id="SSF51261">
    <property type="entry name" value="Duplicated hybrid motif"/>
    <property type="match status" value="1"/>
</dbReference>
<dbReference type="STRING" id="1385699.A7A78_05265"/>
<dbReference type="AlphaFoldDB" id="A0A1A9LD72"/>
<protein>
    <recommendedName>
        <fullName evidence="1">SH3b domain-containing protein</fullName>
    </recommendedName>
</protein>
<dbReference type="Gene3D" id="2.70.70.10">
    <property type="entry name" value="Glucose Permease (Domain IIA)"/>
    <property type="match status" value="1"/>
</dbReference>
<keyword evidence="3" id="KW-1185">Reference proteome</keyword>
<feature type="domain" description="SH3b" evidence="1">
    <location>
        <begin position="312"/>
        <end position="374"/>
    </location>
</feature>
<dbReference type="PROSITE" id="PS51257">
    <property type="entry name" value="PROKAR_LIPOPROTEIN"/>
    <property type="match status" value="1"/>
</dbReference>
<comment type="caution">
    <text evidence="2">The sequence shown here is derived from an EMBL/GenBank/DDBJ whole genome shotgun (WGS) entry which is preliminary data.</text>
</comment>
<dbReference type="Gene3D" id="2.30.30.40">
    <property type="entry name" value="SH3 Domains"/>
    <property type="match status" value="1"/>
</dbReference>
<dbReference type="CDD" id="cd12797">
    <property type="entry name" value="M23_peptidase"/>
    <property type="match status" value="1"/>
</dbReference>
<dbReference type="InterPro" id="IPR003646">
    <property type="entry name" value="SH3-like_bac-type"/>
</dbReference>
<dbReference type="EMBL" id="LXIE01000034">
    <property type="protein sequence ID" value="OAD90652.1"/>
    <property type="molecule type" value="Genomic_DNA"/>
</dbReference>
<dbReference type="InterPro" id="IPR050570">
    <property type="entry name" value="Cell_wall_metabolism_enzyme"/>
</dbReference>
<evidence type="ECO:0000313" key="2">
    <source>
        <dbReference type="EMBL" id="OAD90652.1"/>
    </source>
</evidence>
<proteinExistence type="predicted"/>
<accession>A0A1A9LD72</accession>
<evidence type="ECO:0000259" key="1">
    <source>
        <dbReference type="SMART" id="SM00287"/>
    </source>
</evidence>
<reference evidence="2 3" key="1">
    <citation type="submission" date="2016-05" db="EMBL/GenBank/DDBJ databases">
        <title>Genome sequencing of Vitellibacter soesokkakensis RSSK-12.</title>
        <authorList>
            <person name="Thevarajoo S."/>
            <person name="Selvaratnam C."/>
            <person name="Goh K.M."/>
            <person name="Chan K.-G."/>
            <person name="Chong C.S."/>
        </authorList>
    </citation>
    <scope>NUCLEOTIDE SEQUENCE [LARGE SCALE GENOMIC DNA]</scope>
    <source>
        <strain evidence="2 3">RSSK-12</strain>
    </source>
</reference>
<sequence>MNLKNFFTLILLGVLISSCKEEIRKVADIVIQPTAREAYERNFSKKDSLLLQWKNAFENSKRDSIQITLPYSESGVFSEENFNVYSYNIQLKEGERIVVEVEKQPDSALVFIDLFQAKTDSLKIFNHLKSSEDKKSIISQEIETSGFYKVIVQPQMKLQFPFVLKIYTEPLYVFPVSGGNSKNIQSFWADPRDTGSRSHEGVDIFADRGTPVIAISDGIIDSAGERGLGGKQVWLRDGLFGKRIYYAHLDKIAVSEGEKVKIGDTLGFVGNTGNAKDLPPHLHFGIYKAKGAVNPLPFIKKTEIQTSEMPSSITKAITLKNNADVRKGPAAVFKQFGSLKKNDTLIVLGKNQKWFHIQTSDSLKGYVNETVIKPLPPN</sequence>
<dbReference type="InterPro" id="IPR011055">
    <property type="entry name" value="Dup_hybrid_motif"/>
</dbReference>
<gene>
    <name evidence="2" type="ORF">A7A78_05265</name>
</gene>
<dbReference type="Pfam" id="PF01551">
    <property type="entry name" value="Peptidase_M23"/>
    <property type="match status" value="1"/>
</dbReference>
<dbReference type="Pfam" id="PF08239">
    <property type="entry name" value="SH3_3"/>
    <property type="match status" value="1"/>
</dbReference>